<comment type="similarity">
    <text evidence="1">Belongs to the peptidase C40 family.</text>
</comment>
<gene>
    <name evidence="6" type="ORF">LCGC14_0870950</name>
</gene>
<organism evidence="6">
    <name type="scientific">marine sediment metagenome</name>
    <dbReference type="NCBI Taxonomy" id="412755"/>
    <lineage>
        <taxon>unclassified sequences</taxon>
        <taxon>metagenomes</taxon>
        <taxon>ecological metagenomes</taxon>
    </lineage>
</organism>
<dbReference type="InterPro" id="IPR041382">
    <property type="entry name" value="SH3_16"/>
</dbReference>
<keyword evidence="2" id="KW-0645">Protease</keyword>
<protein>
    <recommendedName>
        <fullName evidence="5">NlpC/P60 domain-containing protein</fullName>
    </recommendedName>
</protein>
<keyword evidence="3" id="KW-0378">Hydrolase</keyword>
<reference evidence="6" key="1">
    <citation type="journal article" date="2015" name="Nature">
        <title>Complex archaea that bridge the gap between prokaryotes and eukaryotes.</title>
        <authorList>
            <person name="Spang A."/>
            <person name="Saw J.H."/>
            <person name="Jorgensen S.L."/>
            <person name="Zaremba-Niedzwiedzka K."/>
            <person name="Martijn J."/>
            <person name="Lind A.E."/>
            <person name="van Eijk R."/>
            <person name="Schleper C."/>
            <person name="Guy L."/>
            <person name="Ettema T.J."/>
        </authorList>
    </citation>
    <scope>NUCLEOTIDE SEQUENCE</scope>
</reference>
<dbReference type="EMBL" id="LAZR01002692">
    <property type="protein sequence ID" value="KKN26807.1"/>
    <property type="molecule type" value="Genomic_DNA"/>
</dbReference>
<evidence type="ECO:0000256" key="1">
    <source>
        <dbReference type="ARBA" id="ARBA00007074"/>
    </source>
</evidence>
<name>A0A0F9PQC1_9ZZZZ</name>
<dbReference type="PROSITE" id="PS51935">
    <property type="entry name" value="NLPC_P60"/>
    <property type="match status" value="1"/>
</dbReference>
<dbReference type="Pfam" id="PF00877">
    <property type="entry name" value="NLPC_P60"/>
    <property type="match status" value="1"/>
</dbReference>
<dbReference type="GO" id="GO:0008234">
    <property type="term" value="F:cysteine-type peptidase activity"/>
    <property type="evidence" value="ECO:0007669"/>
    <property type="project" value="UniProtKB-KW"/>
</dbReference>
<evidence type="ECO:0000256" key="4">
    <source>
        <dbReference type="ARBA" id="ARBA00022807"/>
    </source>
</evidence>
<dbReference type="InterPro" id="IPR000064">
    <property type="entry name" value="NLP_P60_dom"/>
</dbReference>
<evidence type="ECO:0000256" key="3">
    <source>
        <dbReference type="ARBA" id="ARBA00022801"/>
    </source>
</evidence>
<sequence length="265" mass="29188">MTDYRLQPDPALVVSRLPGQVISAITELRQHPRGPRERQSLFGDELTILDEFGPWSYVQLTKDNYCGYMQSTAIGPQTPATHCVSARATHAYSQPDFKSADRSSLSFASRITVQDETARFAKTSLGYIPLQHLTLLTETSSDPAAIAHVFLGTPYLWGGNSSWGIDCSGLVQAALLACDMSCPPDSDQQKSQLGTSCPSGSEYVRNDLLFWKGHVALITSADMLIHANVHHMTVTYEPIDDAVHRIARTDGPVTAHKRLRNSKWS</sequence>
<keyword evidence="4" id="KW-0788">Thiol protease</keyword>
<dbReference type="SUPFAM" id="SSF54001">
    <property type="entry name" value="Cysteine proteinases"/>
    <property type="match status" value="1"/>
</dbReference>
<dbReference type="InterPro" id="IPR038765">
    <property type="entry name" value="Papain-like_cys_pep_sf"/>
</dbReference>
<accession>A0A0F9PQC1</accession>
<evidence type="ECO:0000259" key="5">
    <source>
        <dbReference type="PROSITE" id="PS51935"/>
    </source>
</evidence>
<feature type="domain" description="NlpC/P60" evidence="5">
    <location>
        <begin position="137"/>
        <end position="265"/>
    </location>
</feature>
<dbReference type="Gene3D" id="3.90.1720.10">
    <property type="entry name" value="endopeptidase domain like (from Nostoc punctiforme)"/>
    <property type="match status" value="1"/>
</dbReference>
<dbReference type="AlphaFoldDB" id="A0A0F9PQC1"/>
<dbReference type="PANTHER" id="PTHR47359">
    <property type="entry name" value="PEPTIDOGLYCAN DL-ENDOPEPTIDASE CWLO"/>
    <property type="match status" value="1"/>
</dbReference>
<evidence type="ECO:0000256" key="2">
    <source>
        <dbReference type="ARBA" id="ARBA00022670"/>
    </source>
</evidence>
<evidence type="ECO:0000313" key="6">
    <source>
        <dbReference type="EMBL" id="KKN26807.1"/>
    </source>
</evidence>
<comment type="caution">
    <text evidence="6">The sequence shown here is derived from an EMBL/GenBank/DDBJ whole genome shotgun (WGS) entry which is preliminary data.</text>
</comment>
<dbReference type="Pfam" id="PF18348">
    <property type="entry name" value="SH3_16"/>
    <property type="match status" value="1"/>
</dbReference>
<dbReference type="PANTHER" id="PTHR47359:SF3">
    <property type="entry name" value="NLP_P60 DOMAIN-CONTAINING PROTEIN-RELATED"/>
    <property type="match status" value="1"/>
</dbReference>
<proteinExistence type="inferred from homology"/>
<dbReference type="GO" id="GO:0006508">
    <property type="term" value="P:proteolysis"/>
    <property type="evidence" value="ECO:0007669"/>
    <property type="project" value="UniProtKB-KW"/>
</dbReference>
<dbReference type="InterPro" id="IPR051794">
    <property type="entry name" value="PG_Endopeptidase_C40"/>
</dbReference>